<gene>
    <name evidence="2" type="ORF">OCH7691_01939</name>
</gene>
<reference evidence="2 3" key="1">
    <citation type="submission" date="2017-03" db="EMBL/GenBank/DDBJ databases">
        <authorList>
            <person name="Afonso C.L."/>
            <person name="Miller P.J."/>
            <person name="Scott M.A."/>
            <person name="Spackman E."/>
            <person name="Goraichik I."/>
            <person name="Dimitrov K.M."/>
            <person name="Suarez D.L."/>
            <person name="Swayne D.E."/>
        </authorList>
    </citation>
    <scope>NUCLEOTIDE SEQUENCE [LARGE SCALE GENOMIC DNA]</scope>
    <source>
        <strain evidence="2 3">CECT 7691</strain>
    </source>
</reference>
<keyword evidence="1" id="KW-1133">Transmembrane helix</keyword>
<dbReference type="InParanoid" id="A0A1Y5SU74"/>
<keyword evidence="1" id="KW-0812">Transmembrane</keyword>
<dbReference type="Gene3D" id="1.20.120.1490">
    <property type="match status" value="1"/>
</dbReference>
<evidence type="ECO:0000313" key="2">
    <source>
        <dbReference type="EMBL" id="SLN45255.1"/>
    </source>
</evidence>
<evidence type="ECO:0000313" key="3">
    <source>
        <dbReference type="Proteomes" id="UP000193200"/>
    </source>
</evidence>
<evidence type="ECO:0000256" key="1">
    <source>
        <dbReference type="SAM" id="Phobius"/>
    </source>
</evidence>
<accession>A0A1Y5SU74</accession>
<dbReference type="Pfam" id="PF13801">
    <property type="entry name" value="Metal_resist"/>
    <property type="match status" value="1"/>
</dbReference>
<keyword evidence="1" id="KW-0472">Membrane</keyword>
<feature type="transmembrane region" description="Helical" evidence="1">
    <location>
        <begin position="6"/>
        <end position="32"/>
    </location>
</feature>
<dbReference type="InterPro" id="IPR025961">
    <property type="entry name" value="Metal_resist"/>
</dbReference>
<name>A0A1Y5SU74_9PROT</name>
<dbReference type="RefSeq" id="WP_085883155.1">
    <property type="nucleotide sequence ID" value="NZ_FWFR01000001.1"/>
</dbReference>
<protein>
    <recommendedName>
        <fullName evidence="4">Zinc resistance-associated protein</fullName>
    </recommendedName>
</protein>
<dbReference type="EMBL" id="FWFR01000001">
    <property type="protein sequence ID" value="SLN45255.1"/>
    <property type="molecule type" value="Genomic_DNA"/>
</dbReference>
<dbReference type="AlphaFoldDB" id="A0A1Y5SU74"/>
<proteinExistence type="predicted"/>
<organism evidence="2 3">
    <name type="scientific">Oceanibacterium hippocampi</name>
    <dbReference type="NCBI Taxonomy" id="745714"/>
    <lineage>
        <taxon>Bacteria</taxon>
        <taxon>Pseudomonadati</taxon>
        <taxon>Pseudomonadota</taxon>
        <taxon>Alphaproteobacteria</taxon>
        <taxon>Sneathiellales</taxon>
        <taxon>Sneathiellaceae</taxon>
        <taxon>Oceanibacterium</taxon>
    </lineage>
</organism>
<sequence length="154" mass="17122">MPGPKTRYLAVALVLSVAVNLLLGGLAAGHWLRAHDHGDRHRGGPHFLERLESKLDGKDRQALDRLQAVRDPVVDERIDALRAARRDFQAALAAEPFDRATVAAAQAEMRARSLAAQQAIHETMLDVMEVLSPEGRELYRETMTRPRRHGGPRP</sequence>
<evidence type="ECO:0008006" key="4">
    <source>
        <dbReference type="Google" id="ProtNLM"/>
    </source>
</evidence>
<dbReference type="Proteomes" id="UP000193200">
    <property type="component" value="Unassembled WGS sequence"/>
</dbReference>
<keyword evidence="3" id="KW-1185">Reference proteome</keyword>